<keyword evidence="1" id="KW-0472">Membrane</keyword>
<dbReference type="Gene3D" id="3.40.630.30">
    <property type="match status" value="1"/>
</dbReference>
<gene>
    <name evidence="2" type="ORF">AVL55_10575</name>
</gene>
<reference evidence="2 3" key="1">
    <citation type="submission" date="2015-12" db="EMBL/GenBank/DDBJ databases">
        <authorList>
            <person name="Shamseldin A."/>
            <person name="Moawad H."/>
            <person name="Abd El-Rahim W.M."/>
            <person name="Sadowsky M.J."/>
        </authorList>
    </citation>
    <scope>NUCLEOTIDE SEQUENCE [LARGE SCALE GENOMIC DNA]</scope>
    <source>
        <strain evidence="2 3">D7</strain>
    </source>
</reference>
<keyword evidence="1" id="KW-1133">Transmembrane helix</keyword>
<accession>A0A126PZW9</accession>
<dbReference type="InterPro" id="IPR016181">
    <property type="entry name" value="Acyl_CoA_acyltransferase"/>
</dbReference>
<organism evidence="2 3">
    <name type="scientific">Alteromonas macleodii</name>
    <name type="common">Pseudoalteromonas macleodii</name>
    <dbReference type="NCBI Taxonomy" id="28108"/>
    <lineage>
        <taxon>Bacteria</taxon>
        <taxon>Pseudomonadati</taxon>
        <taxon>Pseudomonadota</taxon>
        <taxon>Gammaproteobacteria</taxon>
        <taxon>Alteromonadales</taxon>
        <taxon>Alteromonadaceae</taxon>
        <taxon>Alteromonas/Salinimonas group</taxon>
        <taxon>Alteromonas</taxon>
    </lineage>
</organism>
<evidence type="ECO:0000313" key="3">
    <source>
        <dbReference type="Proteomes" id="UP000063991"/>
    </source>
</evidence>
<keyword evidence="1" id="KW-0812">Transmembrane</keyword>
<protein>
    <submittedName>
        <fullName evidence="2">Uncharacterized protein</fullName>
    </submittedName>
</protein>
<evidence type="ECO:0000313" key="2">
    <source>
        <dbReference type="EMBL" id="AMJ98577.1"/>
    </source>
</evidence>
<name>A0A126PZW9_ALTMA</name>
<evidence type="ECO:0000256" key="1">
    <source>
        <dbReference type="SAM" id="Phobius"/>
    </source>
</evidence>
<sequence>MKENYSQLLCEIGKRFAFIEAISVEQINLCKELRHKIYCEEFKWEPETTSGLEINSHDELAKHYLMFDRTEGEFIGTFRIILGADLPIGKLLGEDHILYPARINNYSSNGEVSRFSLLRKYRNTGITPALILFAGYTVSSMGLHGAYMVMEKRLAKFITSIGVSARRLTEDMQLNGVRAVYYISSADALTPIAKDVGWNNEALNKTFEAFHLKRDITA</sequence>
<dbReference type="Proteomes" id="UP000063991">
    <property type="component" value="Chromosome"/>
</dbReference>
<dbReference type="Pfam" id="PF13444">
    <property type="entry name" value="Acetyltransf_5"/>
    <property type="match status" value="1"/>
</dbReference>
<dbReference type="EMBL" id="CP014323">
    <property type="protein sequence ID" value="AMJ98577.1"/>
    <property type="molecule type" value="Genomic_DNA"/>
</dbReference>
<dbReference type="AlphaFoldDB" id="A0A126PZW9"/>
<dbReference type="SUPFAM" id="SSF55729">
    <property type="entry name" value="Acyl-CoA N-acyltransferases (Nat)"/>
    <property type="match status" value="1"/>
</dbReference>
<proteinExistence type="predicted"/>
<dbReference type="RefSeq" id="WP_061095115.1">
    <property type="nucleotide sequence ID" value="NZ_CP014323.1"/>
</dbReference>
<feature type="transmembrane region" description="Helical" evidence="1">
    <location>
        <begin position="129"/>
        <end position="150"/>
    </location>
</feature>